<accession>A0A2T8JCG6</accession>
<evidence type="ECO:0000313" key="2">
    <source>
        <dbReference type="EMBL" id="PVH47591.1"/>
    </source>
</evidence>
<name>A0A2T8JCG6_9POAL</name>
<feature type="compositionally biased region" description="Basic residues" evidence="1">
    <location>
        <begin position="304"/>
        <end position="335"/>
    </location>
</feature>
<gene>
    <name evidence="2" type="ORF">PAHAL_4G095200</name>
</gene>
<dbReference type="AlphaFoldDB" id="A0A2T8JCG6"/>
<dbReference type="Gramene" id="PVH47591">
    <property type="protein sequence ID" value="PVH47591"/>
    <property type="gene ID" value="PAHAL_4G095200"/>
</dbReference>
<protein>
    <submittedName>
        <fullName evidence="2">Uncharacterized protein</fullName>
    </submittedName>
</protein>
<reference evidence="2" key="1">
    <citation type="submission" date="2018-04" db="EMBL/GenBank/DDBJ databases">
        <title>WGS assembly of Panicum hallii.</title>
        <authorList>
            <person name="Lovell J."/>
            <person name="Jenkins J."/>
            <person name="Lowry D."/>
            <person name="Mamidi S."/>
            <person name="Sreedasyam A."/>
            <person name="Weng X."/>
            <person name="Barry K."/>
            <person name="Bonette J."/>
            <person name="Campitelli B."/>
            <person name="Daum C."/>
            <person name="Gordon S."/>
            <person name="Gould B."/>
            <person name="Lipzen A."/>
            <person name="Macqueen A."/>
            <person name="Palacio-Mejia J."/>
            <person name="Plott C."/>
            <person name="Shakirov E."/>
            <person name="Shu S."/>
            <person name="Yoshinaga Y."/>
            <person name="Zane M."/>
            <person name="Rokhsar D."/>
            <person name="Grimwood J."/>
            <person name="Schmutz J."/>
            <person name="Juenger T."/>
        </authorList>
    </citation>
    <scope>NUCLEOTIDE SEQUENCE [LARGE SCALE GENOMIC DNA]</scope>
    <source>
        <strain evidence="2">FIL2</strain>
    </source>
</reference>
<proteinExistence type="predicted"/>
<dbReference type="Proteomes" id="UP000243499">
    <property type="component" value="Chromosome 4"/>
</dbReference>
<evidence type="ECO:0000256" key="1">
    <source>
        <dbReference type="SAM" id="MobiDB-lite"/>
    </source>
</evidence>
<sequence>MLFLYTTVRRSCRVYVGMCRRIGRSVLHSTMYTSSDFEAAGGLHVPGELGRRRRALPGRALPGLLAEHVHGLVPAVAPGADHHHAPPGDGGDGRCGARVLGHLRHRPPRRARRGVARHEVPVAEHVQAPRRPRRRAAGPRARAVLEQAVPDGRPGRRRRVEGLRGADEPALRLRRVPAGDDELAADAEPSRLVALLRHVRERRPRVALRVVRQRRPQRVLLLVMAAGHVHGPADGRASEEGSAGARHRRAVAPRAGQEVVHEHRVHRRPRLRVPPPDDHQPLPPLPGAAHGGHLAEQGQAPRWPGRRRQRRPPALHRVQQHHPVRVRGATRGRRRRRVLLVRRRARVASCRRRAGLHQREHRARQPLGPAQAVVLRRLYLRLPLARDAAHHGQLVEAHPDEALPRHLLRQPRDQLAHCR</sequence>
<dbReference type="EMBL" id="CM008049">
    <property type="protein sequence ID" value="PVH47591.1"/>
    <property type="molecule type" value="Genomic_DNA"/>
</dbReference>
<feature type="region of interest" description="Disordered" evidence="1">
    <location>
        <begin position="231"/>
        <end position="335"/>
    </location>
</feature>
<organism evidence="2">
    <name type="scientific">Panicum hallii</name>
    <dbReference type="NCBI Taxonomy" id="206008"/>
    <lineage>
        <taxon>Eukaryota</taxon>
        <taxon>Viridiplantae</taxon>
        <taxon>Streptophyta</taxon>
        <taxon>Embryophyta</taxon>
        <taxon>Tracheophyta</taxon>
        <taxon>Spermatophyta</taxon>
        <taxon>Magnoliopsida</taxon>
        <taxon>Liliopsida</taxon>
        <taxon>Poales</taxon>
        <taxon>Poaceae</taxon>
        <taxon>PACMAD clade</taxon>
        <taxon>Panicoideae</taxon>
        <taxon>Panicodae</taxon>
        <taxon>Paniceae</taxon>
        <taxon>Panicinae</taxon>
        <taxon>Panicum</taxon>
        <taxon>Panicum sect. Panicum</taxon>
    </lineage>
</organism>
<feature type="compositionally biased region" description="Low complexity" evidence="1">
    <location>
        <begin position="287"/>
        <end position="303"/>
    </location>
</feature>